<dbReference type="Proteomes" id="UP000799757">
    <property type="component" value="Unassembled WGS sequence"/>
</dbReference>
<accession>A0A6A6X1E3</accession>
<keyword evidence="2" id="KW-1185">Reference proteome</keyword>
<evidence type="ECO:0000313" key="1">
    <source>
        <dbReference type="EMBL" id="KAF2789727.1"/>
    </source>
</evidence>
<sequence>MRNWQVRMMPIGRSCTTSGTVSLSTLPSELLLKIFRSLIPSNAHDNSEKVDLQSIRSTCKALNSAATELFFESWPILLWERDNSFEPTKSFSLLREHPSLAALVKSVTIKTAACSDKYILRLIKAEFVWETLNTDSNQGFIKGPSDEKIMSELIRRFSVLPNIQRVALRTPSLSDGQFYNKFLACIHARGKKVKKSTLALRITDRRIHTRCFPFHFQSITATLRALPPKVKSATLEIDLESFPRVIDIPAFFSQNARLRTQLDSLSLVIEEKRIPPECASSTWCDMINRFESLTQLAIHVSGPPLTATTARYQREKSIVTRLLVWFHLPNVRRLTLSQSVICVSDFRNLRTAFPNLEVLEVENVAIMSPNEDSIPLGRTTWLEVAQHIDREYKGRCILSFGSGPILEIDGKLDNDHFGYSVAPNSAITRTLKTPALEILTAISNSKRPEYTDSCTNGDARAPDFELEQQYTRMTEHTPPNVTINSVHAMTAPYWKDVDTKGMEFRYYGFLRQNRPVYPDRGGPPPGVHPLDWG</sequence>
<evidence type="ECO:0008006" key="3">
    <source>
        <dbReference type="Google" id="ProtNLM"/>
    </source>
</evidence>
<protein>
    <recommendedName>
        <fullName evidence="3">F-box domain-containing protein</fullName>
    </recommendedName>
</protein>
<dbReference type="OrthoDB" id="10660233at2759"/>
<gene>
    <name evidence="1" type="ORF">K505DRAFT_365344</name>
</gene>
<evidence type="ECO:0000313" key="2">
    <source>
        <dbReference type="Proteomes" id="UP000799757"/>
    </source>
</evidence>
<proteinExistence type="predicted"/>
<reference evidence="1" key="1">
    <citation type="journal article" date="2020" name="Stud. Mycol.">
        <title>101 Dothideomycetes genomes: a test case for predicting lifestyles and emergence of pathogens.</title>
        <authorList>
            <person name="Haridas S."/>
            <person name="Albert R."/>
            <person name="Binder M."/>
            <person name="Bloem J."/>
            <person name="Labutti K."/>
            <person name="Salamov A."/>
            <person name="Andreopoulos B."/>
            <person name="Baker S."/>
            <person name="Barry K."/>
            <person name="Bills G."/>
            <person name="Bluhm B."/>
            <person name="Cannon C."/>
            <person name="Castanera R."/>
            <person name="Culley D."/>
            <person name="Daum C."/>
            <person name="Ezra D."/>
            <person name="Gonzalez J."/>
            <person name="Henrissat B."/>
            <person name="Kuo A."/>
            <person name="Liang C."/>
            <person name="Lipzen A."/>
            <person name="Lutzoni F."/>
            <person name="Magnuson J."/>
            <person name="Mondo S."/>
            <person name="Nolan M."/>
            <person name="Ohm R."/>
            <person name="Pangilinan J."/>
            <person name="Park H.-J."/>
            <person name="Ramirez L."/>
            <person name="Alfaro M."/>
            <person name="Sun H."/>
            <person name="Tritt A."/>
            <person name="Yoshinaga Y."/>
            <person name="Zwiers L.-H."/>
            <person name="Turgeon B."/>
            <person name="Goodwin S."/>
            <person name="Spatafora J."/>
            <person name="Crous P."/>
            <person name="Grigoriev I."/>
        </authorList>
    </citation>
    <scope>NUCLEOTIDE SEQUENCE</scope>
    <source>
        <strain evidence="1">CBS 109.77</strain>
    </source>
</reference>
<organism evidence="1 2">
    <name type="scientific">Melanomma pulvis-pyrius CBS 109.77</name>
    <dbReference type="NCBI Taxonomy" id="1314802"/>
    <lineage>
        <taxon>Eukaryota</taxon>
        <taxon>Fungi</taxon>
        <taxon>Dikarya</taxon>
        <taxon>Ascomycota</taxon>
        <taxon>Pezizomycotina</taxon>
        <taxon>Dothideomycetes</taxon>
        <taxon>Pleosporomycetidae</taxon>
        <taxon>Pleosporales</taxon>
        <taxon>Melanommataceae</taxon>
        <taxon>Melanomma</taxon>
    </lineage>
</organism>
<dbReference type="EMBL" id="MU002117">
    <property type="protein sequence ID" value="KAF2789727.1"/>
    <property type="molecule type" value="Genomic_DNA"/>
</dbReference>
<name>A0A6A6X1E3_9PLEO</name>
<dbReference type="AlphaFoldDB" id="A0A6A6X1E3"/>